<sequence length="388" mass="39051">MPIIKDRVKQTTTSTGTGTVALTGMVQGFQTFAQAFPSGTQVYYCIADGTDWEVGIGTFTVGSPGSLSRDTVLDSSNAKSVVNWAVGTKDVFVTLPAAAVVGGLFASVAAKAADYTVSASDARTLIECTTSLTLSLTAATSLGGGFTFGVRNGGVGSVTIDPSGSETVNGALTITLAPGDWAILTCSGTAWSALKQYALSASSEMWSSSDKETNLTLANGNLTASVSGSTMQSGRAGVALSGKRYFEVRLDAAAPSGLSAIIGIATATVVFSNNWGLAAASGSAGFASDTGQKLTNSTGVAFGSTWTMGDVIGVATDDSSGADVKIWFSKNGIWQGGGNPAAGANPAFSLSVGTYYPAVTCKSGGQVSARFTGTLWSYSAPSGFSAIP</sequence>
<keyword evidence="3" id="KW-1185">Reference proteome</keyword>
<evidence type="ECO:0000313" key="3">
    <source>
        <dbReference type="Proteomes" id="UP000277007"/>
    </source>
</evidence>
<comment type="caution">
    <text evidence="2">The sequence shown here is derived from an EMBL/GenBank/DDBJ whole genome shotgun (WGS) entry which is preliminary data.</text>
</comment>
<dbReference type="InterPro" id="IPR043136">
    <property type="entry name" value="B30.2/SPRY_sf"/>
</dbReference>
<dbReference type="RefSeq" id="WP_126619289.1">
    <property type="nucleotide sequence ID" value="NZ_JBHUCY010000066.1"/>
</dbReference>
<feature type="domain" description="B30.2/SPRY" evidence="1">
    <location>
        <begin position="171"/>
        <end position="377"/>
    </location>
</feature>
<name>A0A3S0HUI1_9PROT</name>
<dbReference type="SMART" id="SM00449">
    <property type="entry name" value="SPRY"/>
    <property type="match status" value="1"/>
</dbReference>
<dbReference type="Gene3D" id="2.60.120.920">
    <property type="match status" value="1"/>
</dbReference>
<evidence type="ECO:0000313" key="2">
    <source>
        <dbReference type="EMBL" id="RTR16158.1"/>
    </source>
</evidence>
<dbReference type="InterPro" id="IPR003877">
    <property type="entry name" value="SPRY_dom"/>
</dbReference>
<accession>A0A3S0HUI1</accession>
<proteinExistence type="predicted"/>
<protein>
    <recommendedName>
        <fullName evidence="1">B30.2/SPRY domain-containing protein</fullName>
    </recommendedName>
</protein>
<dbReference type="Proteomes" id="UP000277007">
    <property type="component" value="Unassembled WGS sequence"/>
</dbReference>
<dbReference type="SUPFAM" id="SSF49899">
    <property type="entry name" value="Concanavalin A-like lectins/glucanases"/>
    <property type="match status" value="1"/>
</dbReference>
<organism evidence="2 3">
    <name type="scientific">Azospirillum griseum</name>
    <dbReference type="NCBI Taxonomy" id="2496639"/>
    <lineage>
        <taxon>Bacteria</taxon>
        <taxon>Pseudomonadati</taxon>
        <taxon>Pseudomonadota</taxon>
        <taxon>Alphaproteobacteria</taxon>
        <taxon>Rhodospirillales</taxon>
        <taxon>Azospirillaceae</taxon>
        <taxon>Azospirillum</taxon>
    </lineage>
</organism>
<evidence type="ECO:0000259" key="1">
    <source>
        <dbReference type="PROSITE" id="PS50188"/>
    </source>
</evidence>
<dbReference type="InterPro" id="IPR001870">
    <property type="entry name" value="B30.2/SPRY"/>
</dbReference>
<dbReference type="InterPro" id="IPR013320">
    <property type="entry name" value="ConA-like_dom_sf"/>
</dbReference>
<dbReference type="AlphaFoldDB" id="A0A3S0HUI1"/>
<dbReference type="PROSITE" id="PS50188">
    <property type="entry name" value="B302_SPRY"/>
    <property type="match status" value="1"/>
</dbReference>
<dbReference type="EMBL" id="RXMA01000027">
    <property type="protein sequence ID" value="RTR16158.1"/>
    <property type="molecule type" value="Genomic_DNA"/>
</dbReference>
<reference evidence="2 3" key="1">
    <citation type="submission" date="2018-12" db="EMBL/GenBank/DDBJ databases">
        <authorList>
            <person name="Yang Y."/>
        </authorList>
    </citation>
    <scope>NUCLEOTIDE SEQUENCE [LARGE SCALE GENOMIC DNA]</scope>
    <source>
        <strain evidence="2 3">L-25-5w-1</strain>
    </source>
</reference>
<dbReference type="Pfam" id="PF00622">
    <property type="entry name" value="SPRY"/>
    <property type="match status" value="1"/>
</dbReference>
<gene>
    <name evidence="2" type="ORF">EJ903_21425</name>
</gene>
<dbReference type="OrthoDB" id="7306598at2"/>